<evidence type="ECO:0000259" key="4">
    <source>
        <dbReference type="PROSITE" id="PS51762"/>
    </source>
</evidence>
<dbReference type="Proteomes" id="UP001205890">
    <property type="component" value="Unassembled WGS sequence"/>
</dbReference>
<dbReference type="SUPFAM" id="SSF49899">
    <property type="entry name" value="Concanavalin A-like lectins/glucanases"/>
    <property type="match status" value="1"/>
</dbReference>
<gene>
    <name evidence="5" type="ORF">NK718_14710</name>
</gene>
<feature type="compositionally biased region" description="Pro residues" evidence="2">
    <location>
        <begin position="31"/>
        <end position="42"/>
    </location>
</feature>
<dbReference type="Pfam" id="PF00722">
    <property type="entry name" value="Glyco_hydro_16"/>
    <property type="match status" value="1"/>
</dbReference>
<feature type="domain" description="GH16" evidence="4">
    <location>
        <begin position="24"/>
        <end position="306"/>
    </location>
</feature>
<keyword evidence="3" id="KW-0732">Signal</keyword>
<keyword evidence="6" id="KW-1185">Reference proteome</keyword>
<dbReference type="InterPro" id="IPR050546">
    <property type="entry name" value="Glycosyl_Hydrlase_16"/>
</dbReference>
<organism evidence="5 6">
    <name type="scientific">Alsobacter ponti</name>
    <dbReference type="NCBI Taxonomy" id="2962936"/>
    <lineage>
        <taxon>Bacteria</taxon>
        <taxon>Pseudomonadati</taxon>
        <taxon>Pseudomonadota</taxon>
        <taxon>Alphaproteobacteria</taxon>
        <taxon>Hyphomicrobiales</taxon>
        <taxon>Alsobacteraceae</taxon>
        <taxon>Alsobacter</taxon>
    </lineage>
</organism>
<evidence type="ECO:0000256" key="1">
    <source>
        <dbReference type="ARBA" id="ARBA00006865"/>
    </source>
</evidence>
<comment type="similarity">
    <text evidence="1">Belongs to the glycosyl hydrolase 16 family.</text>
</comment>
<dbReference type="PANTHER" id="PTHR10963:SF55">
    <property type="entry name" value="GLYCOSIDE HYDROLASE FAMILY 16 PROTEIN"/>
    <property type="match status" value="1"/>
</dbReference>
<reference evidence="5 6" key="1">
    <citation type="submission" date="2022-07" db="EMBL/GenBank/DDBJ databases">
        <authorList>
            <person name="Li W.-J."/>
            <person name="Deng Q.-Q."/>
        </authorList>
    </citation>
    <scope>NUCLEOTIDE SEQUENCE [LARGE SCALE GENOMIC DNA]</scope>
    <source>
        <strain evidence="5 6">SYSU M60028</strain>
    </source>
</reference>
<feature type="region of interest" description="Disordered" evidence="2">
    <location>
        <begin position="26"/>
        <end position="54"/>
    </location>
</feature>
<dbReference type="PANTHER" id="PTHR10963">
    <property type="entry name" value="GLYCOSYL HYDROLASE-RELATED"/>
    <property type="match status" value="1"/>
</dbReference>
<dbReference type="PROSITE" id="PS51762">
    <property type="entry name" value="GH16_2"/>
    <property type="match status" value="1"/>
</dbReference>
<accession>A0ABT1LE43</accession>
<evidence type="ECO:0000313" key="5">
    <source>
        <dbReference type="EMBL" id="MCP8939777.1"/>
    </source>
</evidence>
<sequence>MLDLVLALAQPAPPAVAAPAAQVELAQARPQPQPRAMPPAPASPAEFTSSNPDITKGMSLSFQDEFDAPKVSIGQGGRWSTTYFWGARTMAPNKEEQLYVDPTYKTESGVTPGIDPFEVKNGVLSIVARRTPDNLLKDLGGMRYTSGLLTSYRSFRFRYGFVEFRAKMPRGRSMWPAVWMLRSDKGSLGELDIAEVFGQRTNFLNSTIHAVDGGEKRAVLLVRRETQDLAADFHIYGLHWTEQKVTIYLDGKEMGSAPTPEGLRGPMYLLVNLAVGGKWPGPTNENTPAEARFELDYLRVWQSPEDRAANPGAGG</sequence>
<evidence type="ECO:0000313" key="6">
    <source>
        <dbReference type="Proteomes" id="UP001205890"/>
    </source>
</evidence>
<evidence type="ECO:0000256" key="2">
    <source>
        <dbReference type="SAM" id="MobiDB-lite"/>
    </source>
</evidence>
<keyword evidence="5" id="KW-0378">Hydrolase</keyword>
<dbReference type="InterPro" id="IPR013320">
    <property type="entry name" value="ConA-like_dom_sf"/>
</dbReference>
<dbReference type="EMBL" id="JANCLU010000014">
    <property type="protein sequence ID" value="MCP8939777.1"/>
    <property type="molecule type" value="Genomic_DNA"/>
</dbReference>
<comment type="caution">
    <text evidence="5">The sequence shown here is derived from an EMBL/GenBank/DDBJ whole genome shotgun (WGS) entry which is preliminary data.</text>
</comment>
<dbReference type="InterPro" id="IPR000757">
    <property type="entry name" value="Beta-glucanase-like"/>
</dbReference>
<feature type="chain" id="PRO_5046546402" evidence="3">
    <location>
        <begin position="18"/>
        <end position="315"/>
    </location>
</feature>
<name>A0ABT1LE43_9HYPH</name>
<dbReference type="CDD" id="cd08023">
    <property type="entry name" value="GH16_laminarinase_like"/>
    <property type="match status" value="1"/>
</dbReference>
<proteinExistence type="inferred from homology"/>
<evidence type="ECO:0000256" key="3">
    <source>
        <dbReference type="SAM" id="SignalP"/>
    </source>
</evidence>
<feature type="signal peptide" evidence="3">
    <location>
        <begin position="1"/>
        <end position="17"/>
    </location>
</feature>
<protein>
    <submittedName>
        <fullName evidence="5">Glycoside hydrolase family 16 protein</fullName>
    </submittedName>
</protein>
<dbReference type="Gene3D" id="2.60.120.200">
    <property type="match status" value="1"/>
</dbReference>
<dbReference type="RefSeq" id="WP_254743715.1">
    <property type="nucleotide sequence ID" value="NZ_JANCLU010000014.1"/>
</dbReference>
<dbReference type="GO" id="GO:0016787">
    <property type="term" value="F:hydrolase activity"/>
    <property type="evidence" value="ECO:0007669"/>
    <property type="project" value="UniProtKB-KW"/>
</dbReference>